<feature type="region of interest" description="Disordered" evidence="1">
    <location>
        <begin position="229"/>
        <end position="304"/>
    </location>
</feature>
<dbReference type="Proteomes" id="UP000252519">
    <property type="component" value="Unassembled WGS sequence"/>
</dbReference>
<dbReference type="EMBL" id="JOJR01000119">
    <property type="protein sequence ID" value="RCN44808.1"/>
    <property type="molecule type" value="Genomic_DNA"/>
</dbReference>
<organism evidence="3 4">
    <name type="scientific">Ancylostoma caninum</name>
    <name type="common">Dog hookworm</name>
    <dbReference type="NCBI Taxonomy" id="29170"/>
    <lineage>
        <taxon>Eukaryota</taxon>
        <taxon>Metazoa</taxon>
        <taxon>Ecdysozoa</taxon>
        <taxon>Nematoda</taxon>
        <taxon>Chromadorea</taxon>
        <taxon>Rhabditida</taxon>
        <taxon>Rhabditina</taxon>
        <taxon>Rhabditomorpha</taxon>
        <taxon>Strongyloidea</taxon>
        <taxon>Ancylostomatidae</taxon>
        <taxon>Ancylostomatinae</taxon>
        <taxon>Ancylostoma</taxon>
    </lineage>
</organism>
<dbReference type="SUPFAM" id="SSF53300">
    <property type="entry name" value="vWA-like"/>
    <property type="match status" value="1"/>
</dbReference>
<feature type="region of interest" description="Disordered" evidence="1">
    <location>
        <begin position="160"/>
        <end position="211"/>
    </location>
</feature>
<dbReference type="InterPro" id="IPR002035">
    <property type="entry name" value="VWF_A"/>
</dbReference>
<feature type="compositionally biased region" description="Low complexity" evidence="1">
    <location>
        <begin position="239"/>
        <end position="260"/>
    </location>
</feature>
<dbReference type="AlphaFoldDB" id="A0A368GME3"/>
<comment type="caution">
    <text evidence="3">The sequence shown here is derived from an EMBL/GenBank/DDBJ whole genome shotgun (WGS) entry which is preliminary data.</text>
</comment>
<accession>A0A368GME3</accession>
<keyword evidence="4" id="KW-1185">Reference proteome</keyword>
<dbReference type="Pfam" id="PF00092">
    <property type="entry name" value="VWA"/>
    <property type="match status" value="1"/>
</dbReference>
<dbReference type="Gene3D" id="3.40.50.410">
    <property type="entry name" value="von Willebrand factor, type A domain"/>
    <property type="match status" value="1"/>
</dbReference>
<dbReference type="InterPro" id="IPR036465">
    <property type="entry name" value="vWFA_dom_sf"/>
</dbReference>
<protein>
    <recommendedName>
        <fullName evidence="2">VWFA domain-containing protein</fullName>
    </recommendedName>
</protein>
<feature type="domain" description="VWFA" evidence="2">
    <location>
        <begin position="25"/>
        <end position="139"/>
    </location>
</feature>
<evidence type="ECO:0000259" key="2">
    <source>
        <dbReference type="PROSITE" id="PS50234"/>
    </source>
</evidence>
<evidence type="ECO:0000256" key="1">
    <source>
        <dbReference type="SAM" id="MobiDB-lite"/>
    </source>
</evidence>
<dbReference type="OrthoDB" id="5877317at2759"/>
<dbReference type="PROSITE" id="PS50234">
    <property type="entry name" value="VWFA"/>
    <property type="match status" value="1"/>
</dbReference>
<sequence>MHECENNSLYCIQEARLDLTFTVGQRESVVRALQNISFSGGSTSSVSGARLAMQQLVSSRRSSARLVFLLFTDGQSQDYWRELIETSMHLRDLPNSVLLAITASHAFSERELQVWAGEKSKVFLSNEENNFLHAVNKEVRHCGKDEAISKIGEVEGILKKESDGSGSTADEVAESTTAVSVKLESTTGVLNEESLDDNELNESTTTDDADVDEAIFSTAVFTDFPTTAAEAVSEQKSDATTAEPATESTTTTTAQPSSTTAPPPSSTVESLKDIESTTELDSEFVGTTDIGDISNEEGSGIGFSLVDERKAQGIRTAKDLPKIEEEKGEGG</sequence>
<name>A0A368GME3_ANCCA</name>
<proteinExistence type="predicted"/>
<gene>
    <name evidence="3" type="ORF">ANCCAN_09160</name>
</gene>
<feature type="compositionally biased region" description="Acidic residues" evidence="1">
    <location>
        <begin position="193"/>
        <end position="211"/>
    </location>
</feature>
<reference evidence="3 4" key="1">
    <citation type="submission" date="2014-10" db="EMBL/GenBank/DDBJ databases">
        <title>Draft genome of the hookworm Ancylostoma caninum.</title>
        <authorList>
            <person name="Mitreva M."/>
        </authorList>
    </citation>
    <scope>NUCLEOTIDE SEQUENCE [LARGE SCALE GENOMIC DNA]</scope>
    <source>
        <strain evidence="3 4">Baltimore</strain>
    </source>
</reference>
<evidence type="ECO:0000313" key="4">
    <source>
        <dbReference type="Proteomes" id="UP000252519"/>
    </source>
</evidence>
<feature type="compositionally biased region" description="Polar residues" evidence="1">
    <location>
        <begin position="164"/>
        <end position="189"/>
    </location>
</feature>
<evidence type="ECO:0000313" key="3">
    <source>
        <dbReference type="EMBL" id="RCN44808.1"/>
    </source>
</evidence>